<accession>A0ABY7UAD2</accession>
<protein>
    <submittedName>
        <fullName evidence="3">Chromosome partition protein Smc</fullName>
    </submittedName>
</protein>
<evidence type="ECO:0000256" key="1">
    <source>
        <dbReference type="SAM" id="Coils"/>
    </source>
</evidence>
<dbReference type="EMBL" id="CP063190">
    <property type="protein sequence ID" value="WCZ33638.1"/>
    <property type="molecule type" value="Genomic_DNA"/>
</dbReference>
<sequence length="329" mass="36795">MTTAQPSADLVPAVLDLVSDIRAERDRLLDNLRDQSARLAAKDALCATLEAALAAANRELGNYIPPAGDSSAPAGEQTRKDLAAIKKRNKDLQTDLAAATKRATKLEVDLANARHDYQQTRQHAASLEDKLARKSKELNSVTEKLHDRTDERDKEADRLRQAHKELDARGERISEYHAQAKRAHDEKEHTAEKLRSAEHALDNEREAHARHLDEAERTIHKLKEDLAAVEKNLAHAQKNNQVAIKKWTDDYAKLQEKLTKTEAELEELKSKPRVATDTAQAHDAPGVDAAALRRHLATAFNQFEVDEEKSLRAIKRALSLLDEDEGRGQ</sequence>
<evidence type="ECO:0000313" key="3">
    <source>
        <dbReference type="EMBL" id="WCZ33638.1"/>
    </source>
</evidence>
<proteinExistence type="predicted"/>
<gene>
    <name evidence="3" type="primary">smc1</name>
    <name evidence="3" type="ORF">CIHUM_00950</name>
</gene>
<feature type="region of interest" description="Disordered" evidence="2">
    <location>
        <begin position="119"/>
        <end position="158"/>
    </location>
</feature>
<dbReference type="SUPFAM" id="SSF57997">
    <property type="entry name" value="Tropomyosin"/>
    <property type="match status" value="1"/>
</dbReference>
<reference evidence="3 4" key="1">
    <citation type="submission" date="2020-10" db="EMBL/GenBank/DDBJ databases">
        <title>Complete genome sequence of Corynebacterium ihumii DSM 45751.</title>
        <authorList>
            <person name="Ruckert C."/>
            <person name="Albersmeier A."/>
            <person name="Busche T."/>
            <person name="Jaenicke S."/>
            <person name="Winkler A."/>
            <person name="Friethjonsson O.H."/>
            <person name="Hreggviethsson G.O."/>
            <person name="Lambert C."/>
            <person name="Badcock D."/>
            <person name="Bernaerts K."/>
            <person name="Anne J."/>
            <person name="Economou A."/>
            <person name="Kalinowski J."/>
        </authorList>
    </citation>
    <scope>NUCLEOTIDE SEQUENCE [LARGE SCALE GENOMIC DNA]</scope>
    <source>
        <strain evidence="3 4">DSM 45751</strain>
    </source>
</reference>
<evidence type="ECO:0000313" key="4">
    <source>
        <dbReference type="Proteomes" id="UP001220577"/>
    </source>
</evidence>
<evidence type="ECO:0000256" key="2">
    <source>
        <dbReference type="SAM" id="MobiDB-lite"/>
    </source>
</evidence>
<organism evidence="3 4">
    <name type="scientific">Corynebacterium ihumii</name>
    <dbReference type="NCBI Taxonomy" id="1232427"/>
    <lineage>
        <taxon>Bacteria</taxon>
        <taxon>Bacillati</taxon>
        <taxon>Actinomycetota</taxon>
        <taxon>Actinomycetes</taxon>
        <taxon>Mycobacteriales</taxon>
        <taxon>Corynebacteriaceae</taxon>
        <taxon>Corynebacterium</taxon>
    </lineage>
</organism>
<dbReference type="Proteomes" id="UP001220577">
    <property type="component" value="Chromosome"/>
</dbReference>
<dbReference type="RefSeq" id="WP_051106227.1">
    <property type="nucleotide sequence ID" value="NZ_CP063190.1"/>
</dbReference>
<keyword evidence="4" id="KW-1185">Reference proteome</keyword>
<name>A0ABY7UAD2_9CORY</name>
<feature type="coiled-coil region" evidence="1">
    <location>
        <begin position="177"/>
        <end position="271"/>
    </location>
</feature>
<keyword evidence="1" id="KW-0175">Coiled coil</keyword>
<feature type="compositionally biased region" description="Basic and acidic residues" evidence="2">
    <location>
        <begin position="126"/>
        <end position="158"/>
    </location>
</feature>